<feature type="transmembrane region" description="Helical" evidence="2">
    <location>
        <begin position="12"/>
        <end position="33"/>
    </location>
</feature>
<name>A0A1H7GRQ8_9FIRM</name>
<dbReference type="Proteomes" id="UP000182321">
    <property type="component" value="Unassembled WGS sequence"/>
</dbReference>
<dbReference type="Pfam" id="PF13306">
    <property type="entry name" value="LRR_5"/>
    <property type="match status" value="1"/>
</dbReference>
<dbReference type="SUPFAM" id="SSF52058">
    <property type="entry name" value="L domain-like"/>
    <property type="match status" value="1"/>
</dbReference>
<keyword evidence="2" id="KW-1133">Transmembrane helix</keyword>
<proteinExistence type="predicted"/>
<dbReference type="AlphaFoldDB" id="A0A1H7GRQ8"/>
<keyword evidence="2" id="KW-0812">Transmembrane</keyword>
<gene>
    <name evidence="3" type="ORF">SAMN02910377_00765</name>
</gene>
<keyword evidence="2" id="KW-0472">Membrane</keyword>
<protein>
    <submittedName>
        <fullName evidence="3">Leucine rich repeat-containing protein</fullName>
    </submittedName>
</protein>
<dbReference type="InterPro" id="IPR026906">
    <property type="entry name" value="LRR_5"/>
</dbReference>
<evidence type="ECO:0000313" key="3">
    <source>
        <dbReference type="EMBL" id="SEK40751.1"/>
    </source>
</evidence>
<dbReference type="EMBL" id="FNZX01000005">
    <property type="protein sequence ID" value="SEK40751.1"/>
    <property type="molecule type" value="Genomic_DNA"/>
</dbReference>
<dbReference type="InterPro" id="IPR032675">
    <property type="entry name" value="LRR_dom_sf"/>
</dbReference>
<evidence type="ECO:0000313" key="4">
    <source>
        <dbReference type="Proteomes" id="UP000182321"/>
    </source>
</evidence>
<reference evidence="4" key="1">
    <citation type="submission" date="2016-10" db="EMBL/GenBank/DDBJ databases">
        <authorList>
            <person name="Varghese N."/>
            <person name="Submissions S."/>
        </authorList>
    </citation>
    <scope>NUCLEOTIDE SEQUENCE [LARGE SCALE GENOMIC DNA]</scope>
    <source>
        <strain evidence="4">ACV-9</strain>
    </source>
</reference>
<feature type="compositionally biased region" description="Acidic residues" evidence="1">
    <location>
        <begin position="55"/>
        <end position="72"/>
    </location>
</feature>
<sequence length="784" mass="83110">MGNAMVKKNKGLLKKIGCILISASILLTGWTFFGSSISIADSDTDFVTETPLEPSENEGEPSEEENTEELEVTEPSADTTVEEPTDEAAGNETVTLDPNTFETYSLSEDMLRSSLTSVNSDGVFTFTSDANSVSSADGYSNSTTITRIVDSDSCGANIGASSFANCTALTNINISGTASIGDEAFMGCTSLKSATFGSVSSFSSTAFRECGSLTELSITNPGTYYTYNNAIYNGTTLVFVAPGTESLTVKDGTTAIGEDAFYGSNVSSLVFEDASDIQSIGDQSNWPLNKKLSVNAPNGQNTAVETYFDKYKETHKDSQISIVFSNEEVGALTVVITETASDGGFEDEDIVYENKAEGAVIRPTTRAGYTCSETYTVTADAIQTHTFTYTPGGTTTGITVTITETASDNSFSETITYTDKAAGDVISPTTRTGYTCSDTYTVTSDTTQTHTFTYTVGESEGGGGGGSDAKKYSGTIMGNFYENDGKTAIGTRQVGSFSQAAGTTVSAPAVDGYTAFGTTTYKVTATDGQTATFNYKRNSSSSSGSTKKFKVTVYDEFYDQTMTKKIETKTRQTDTYAQGDTYSYEPKTYSGYEFVTAENQSGTVNQDRTVTFKYKATTASGKTTSNSKYSITAGANQKVPSNVGTVTITCDGPLDKIVAIKVDGVTLAQNQFTVESGSTILTLTASYVASLSAGDHVVRFEYTDGWAETLLTITGKTTTTVTYKVGSDGSISSGHTKDTTPTTADGFDSRYLLCLAIFLLGAGTILFSKQKKLEAILAGERDDE</sequence>
<evidence type="ECO:0000256" key="2">
    <source>
        <dbReference type="SAM" id="Phobius"/>
    </source>
</evidence>
<feature type="region of interest" description="Disordered" evidence="1">
    <location>
        <begin position="47"/>
        <end position="93"/>
    </location>
</feature>
<organism evidence="3 4">
    <name type="scientific">Pseudobutyrivibrio ruminis</name>
    <dbReference type="NCBI Taxonomy" id="46206"/>
    <lineage>
        <taxon>Bacteria</taxon>
        <taxon>Bacillati</taxon>
        <taxon>Bacillota</taxon>
        <taxon>Clostridia</taxon>
        <taxon>Lachnospirales</taxon>
        <taxon>Lachnospiraceae</taxon>
        <taxon>Pseudobutyrivibrio</taxon>
    </lineage>
</organism>
<keyword evidence="4" id="KW-1185">Reference proteome</keyword>
<accession>A0A1H7GRQ8</accession>
<dbReference type="Gene3D" id="3.80.10.10">
    <property type="entry name" value="Ribonuclease Inhibitor"/>
    <property type="match status" value="1"/>
</dbReference>
<evidence type="ECO:0000256" key="1">
    <source>
        <dbReference type="SAM" id="MobiDB-lite"/>
    </source>
</evidence>